<feature type="region of interest" description="Disordered" evidence="1">
    <location>
        <begin position="1"/>
        <end position="78"/>
    </location>
</feature>
<dbReference type="EMBL" id="UINC01176203">
    <property type="protein sequence ID" value="SVD83220.1"/>
    <property type="molecule type" value="Genomic_DNA"/>
</dbReference>
<sequence>MTKSKKIRGEYPGYGGVKPRNLQPAKFDWRRPATKTSVNGPTRVLKRPTPPHQPEFLKRASVRNQAHRGPPKEIFGLP</sequence>
<accession>A0A382YJF8</accession>
<name>A0A382YJF8_9ZZZZ</name>
<organism evidence="2">
    <name type="scientific">marine metagenome</name>
    <dbReference type="NCBI Taxonomy" id="408172"/>
    <lineage>
        <taxon>unclassified sequences</taxon>
        <taxon>metagenomes</taxon>
        <taxon>ecological metagenomes</taxon>
    </lineage>
</organism>
<reference evidence="2" key="1">
    <citation type="submission" date="2018-05" db="EMBL/GenBank/DDBJ databases">
        <authorList>
            <person name="Lanie J.A."/>
            <person name="Ng W.-L."/>
            <person name="Kazmierczak K.M."/>
            <person name="Andrzejewski T.M."/>
            <person name="Davidsen T.M."/>
            <person name="Wayne K.J."/>
            <person name="Tettelin H."/>
            <person name="Glass J.I."/>
            <person name="Rusch D."/>
            <person name="Podicherti R."/>
            <person name="Tsui H.-C.T."/>
            <person name="Winkler M.E."/>
        </authorList>
    </citation>
    <scope>NUCLEOTIDE SEQUENCE</scope>
</reference>
<gene>
    <name evidence="2" type="ORF">METZ01_LOCUS436074</name>
</gene>
<feature type="non-terminal residue" evidence="2">
    <location>
        <position position="78"/>
    </location>
</feature>
<evidence type="ECO:0000313" key="2">
    <source>
        <dbReference type="EMBL" id="SVD83220.1"/>
    </source>
</evidence>
<protein>
    <submittedName>
        <fullName evidence="2">Uncharacterized protein</fullName>
    </submittedName>
</protein>
<dbReference type="AlphaFoldDB" id="A0A382YJF8"/>
<evidence type="ECO:0000256" key="1">
    <source>
        <dbReference type="SAM" id="MobiDB-lite"/>
    </source>
</evidence>
<proteinExistence type="predicted"/>